<feature type="transmembrane region" description="Helical" evidence="1">
    <location>
        <begin position="34"/>
        <end position="51"/>
    </location>
</feature>
<sequence length="193" mass="23445">MKKTKKYIINFSEDNNKTIVTRYLKENFLMKSKFFILLYSIYLIYARMYIYKFNLDISLMKKVSLETSFHFLVLYFIILLVKSKEIMILEKEEIIIKKFFTFICYQTNKIKVSDIKSIYYETNSLTGKFNIFVDMTKNLKIRTKFKEFEDKIYYFGINLSEEEYREIIAKILEYNEELNILQGVKNGQYKNTK</sequence>
<reference evidence="2 3" key="1">
    <citation type="submission" date="2017-11" db="EMBL/GenBank/DDBJ databases">
        <title>Genome sequencing of Fusobacterium periodonticum KCOM 1261.</title>
        <authorList>
            <person name="Kook J.-K."/>
            <person name="Park S.-N."/>
            <person name="Lim Y.K."/>
        </authorList>
    </citation>
    <scope>NUCLEOTIDE SEQUENCE [LARGE SCALE GENOMIC DNA]</scope>
    <source>
        <strain evidence="2 3">KCOM 1261</strain>
    </source>
</reference>
<protein>
    <submittedName>
        <fullName evidence="2">Uncharacterized protein</fullName>
    </submittedName>
</protein>
<gene>
    <name evidence="2" type="ORF">CTM72_05235</name>
</gene>
<keyword evidence="1" id="KW-1133">Transmembrane helix</keyword>
<dbReference type="Proteomes" id="UP000230056">
    <property type="component" value="Chromosome"/>
</dbReference>
<keyword evidence="1" id="KW-0472">Membrane</keyword>
<proteinExistence type="predicted"/>
<evidence type="ECO:0000313" key="3">
    <source>
        <dbReference type="Proteomes" id="UP000230056"/>
    </source>
</evidence>
<feature type="transmembrane region" description="Helical" evidence="1">
    <location>
        <begin position="63"/>
        <end position="81"/>
    </location>
</feature>
<dbReference type="EMBL" id="CP024699">
    <property type="protein sequence ID" value="ATV59209.1"/>
    <property type="molecule type" value="Genomic_DNA"/>
</dbReference>
<evidence type="ECO:0000256" key="1">
    <source>
        <dbReference type="SAM" id="Phobius"/>
    </source>
</evidence>
<dbReference type="AlphaFoldDB" id="A0A2D3NUY8"/>
<name>A0A2D3NUY8_9FUSO</name>
<organism evidence="2 3">
    <name type="scientific">Fusobacterium pseudoperiodonticum</name>
    <dbReference type="NCBI Taxonomy" id="2663009"/>
    <lineage>
        <taxon>Bacteria</taxon>
        <taxon>Fusobacteriati</taxon>
        <taxon>Fusobacteriota</taxon>
        <taxon>Fusobacteriia</taxon>
        <taxon>Fusobacteriales</taxon>
        <taxon>Fusobacteriaceae</taxon>
        <taxon>Fusobacterium</taxon>
    </lineage>
</organism>
<accession>A0A2D3NUY8</accession>
<evidence type="ECO:0000313" key="2">
    <source>
        <dbReference type="EMBL" id="ATV59209.1"/>
    </source>
</evidence>
<keyword evidence="1" id="KW-0812">Transmembrane</keyword>